<reference evidence="3 4" key="2">
    <citation type="journal article" date="2012" name="Proc. Natl. Acad. Sci. U.S.A.">
        <title>Gain and loss of multiple functionally related, horizontally transferred genes in the reduced genomes of two microsporidian parasites.</title>
        <authorList>
            <person name="Pombert J.-F."/>
            <person name="Selman M."/>
            <person name="Burki F."/>
            <person name="Bardell F.T."/>
            <person name="Farinelli L."/>
            <person name="Solter L.F."/>
            <person name="Whitman D.W."/>
            <person name="Weiss L.M."/>
            <person name="Corradi N."/>
            <person name="Keeling P.J."/>
        </authorList>
    </citation>
    <scope>NUCLEOTIDE SEQUENCE [LARGE SCALE GENOMIC DNA]</scope>
    <source>
        <strain evidence="3 4">ATCC 50506</strain>
    </source>
</reference>
<dbReference type="EMBL" id="CP001942">
    <property type="protein sequence ID" value="ADM10964.1"/>
    <property type="molecule type" value="Genomic_DNA"/>
</dbReference>
<evidence type="ECO:0000256" key="1">
    <source>
        <dbReference type="SAM" id="Coils"/>
    </source>
</evidence>
<keyword evidence="4" id="KW-1185">Reference proteome</keyword>
<gene>
    <name evidence="3" type="ORF">Eint_011020</name>
</gene>
<name>E0S5H9_ENCIT</name>
<sequence length="203" mass="24193">MDVLSEDGDFGEVFDERVRIRKRRAFANITNRPEDEKLGGEKKAETQDTSKSLKGLGNEVRGKVIFRDFTEEPRKGLGEGRKEVESGEEKNSNMLLKIQKEFEELKEIHRKVLRDRRKLIRAMEKEVGELKRRIESKRKAEMESLENKYSRKLEEMREAYKKVAKEKILEYKKKLDEAYRVKASELREKYGTRKRIRSPRKKR</sequence>
<dbReference type="AlphaFoldDB" id="E0S5H9"/>
<accession>E0S5H9</accession>
<reference evidence="3 4" key="1">
    <citation type="journal article" date="2010" name="Nat. Commun.">
        <title>The complete sequence of the smallest known nuclear genome from the microsporidian Encephalitozoon intestinalis.</title>
        <authorList>
            <person name="Corradi N."/>
            <person name="Pombert J.-F."/>
            <person name="Farinelli L."/>
            <person name="Didier E.S."/>
            <person name="Keeling P.J."/>
        </authorList>
    </citation>
    <scope>NUCLEOTIDE SEQUENCE [LARGE SCALE GENOMIC DNA]</scope>
    <source>
        <strain evidence="3 4">ATCC 50506</strain>
    </source>
</reference>
<dbReference type="VEuPathDB" id="MicrosporidiaDB:Eint_011020"/>
<organism evidence="3 4">
    <name type="scientific">Encephalitozoon intestinalis (strain ATCC 50506)</name>
    <name type="common">Microsporidian parasite</name>
    <name type="synonym">Septata intestinalis</name>
    <dbReference type="NCBI Taxonomy" id="876142"/>
    <lineage>
        <taxon>Eukaryota</taxon>
        <taxon>Fungi</taxon>
        <taxon>Fungi incertae sedis</taxon>
        <taxon>Microsporidia</taxon>
        <taxon>Unikaryonidae</taxon>
        <taxon>Encephalitozoon</taxon>
    </lineage>
</organism>
<evidence type="ECO:0000256" key="2">
    <source>
        <dbReference type="SAM" id="MobiDB-lite"/>
    </source>
</evidence>
<feature type="region of interest" description="Disordered" evidence="2">
    <location>
        <begin position="71"/>
        <end position="90"/>
    </location>
</feature>
<dbReference type="OrthoDB" id="2193465at2759"/>
<dbReference type="GeneID" id="9698651"/>
<dbReference type="KEGG" id="ein:Eint_011020"/>
<keyword evidence="1" id="KW-0175">Coiled coil</keyword>
<dbReference type="Proteomes" id="UP000002313">
    <property type="component" value="Chromosome I"/>
</dbReference>
<dbReference type="RefSeq" id="XP_003072324.1">
    <property type="nucleotide sequence ID" value="XM_003072278.1"/>
</dbReference>
<dbReference type="HOGENOM" id="CLU_1320880_0_0_1"/>
<proteinExistence type="predicted"/>
<evidence type="ECO:0000313" key="3">
    <source>
        <dbReference type="EMBL" id="ADM10964.1"/>
    </source>
</evidence>
<feature type="region of interest" description="Disordered" evidence="2">
    <location>
        <begin position="29"/>
        <end position="56"/>
    </location>
</feature>
<evidence type="ECO:0000313" key="4">
    <source>
        <dbReference type="Proteomes" id="UP000002313"/>
    </source>
</evidence>
<feature type="compositionally biased region" description="Basic and acidic residues" evidence="2">
    <location>
        <begin position="32"/>
        <end position="48"/>
    </location>
</feature>
<protein>
    <submittedName>
        <fullName evidence="3">Uncharacterized protein</fullName>
    </submittedName>
</protein>
<feature type="coiled-coil region" evidence="1">
    <location>
        <begin position="113"/>
        <end position="181"/>
    </location>
</feature>